<organism evidence="2 3">
    <name type="scientific">[Myrmecia] bisecta</name>
    <dbReference type="NCBI Taxonomy" id="41462"/>
    <lineage>
        <taxon>Eukaryota</taxon>
        <taxon>Viridiplantae</taxon>
        <taxon>Chlorophyta</taxon>
        <taxon>core chlorophytes</taxon>
        <taxon>Trebouxiophyceae</taxon>
        <taxon>Trebouxiales</taxon>
        <taxon>Trebouxiaceae</taxon>
        <taxon>Myrmecia</taxon>
    </lineage>
</organism>
<dbReference type="Proteomes" id="UP001489004">
    <property type="component" value="Unassembled WGS sequence"/>
</dbReference>
<comment type="caution">
    <text evidence="2">The sequence shown here is derived from an EMBL/GenBank/DDBJ whole genome shotgun (WGS) entry which is preliminary data.</text>
</comment>
<dbReference type="PANTHER" id="PTHR34598">
    <property type="entry name" value="BLL6449 PROTEIN"/>
    <property type="match status" value="1"/>
</dbReference>
<comment type="similarity">
    <text evidence="1">Belongs to the asaB hydroxylase/desaturase family.</text>
</comment>
<dbReference type="GO" id="GO:0016491">
    <property type="term" value="F:oxidoreductase activity"/>
    <property type="evidence" value="ECO:0007669"/>
    <property type="project" value="InterPro"/>
</dbReference>
<name>A0AAW1PSU2_9CHLO</name>
<reference evidence="2 3" key="1">
    <citation type="journal article" date="2024" name="Nat. Commun.">
        <title>Phylogenomics reveals the evolutionary origins of lichenization in chlorophyte algae.</title>
        <authorList>
            <person name="Puginier C."/>
            <person name="Libourel C."/>
            <person name="Otte J."/>
            <person name="Skaloud P."/>
            <person name="Haon M."/>
            <person name="Grisel S."/>
            <person name="Petersen M."/>
            <person name="Berrin J.G."/>
            <person name="Delaux P.M."/>
            <person name="Dal Grande F."/>
            <person name="Keller J."/>
        </authorList>
    </citation>
    <scope>NUCLEOTIDE SEQUENCE [LARGE SCALE GENOMIC DNA]</scope>
    <source>
        <strain evidence="2 3">SAG 2043</strain>
    </source>
</reference>
<dbReference type="EMBL" id="JALJOR010000009">
    <property type="protein sequence ID" value="KAK9811501.1"/>
    <property type="molecule type" value="Genomic_DNA"/>
</dbReference>
<dbReference type="PANTHER" id="PTHR34598:SF3">
    <property type="entry name" value="OXIDOREDUCTASE AN1597"/>
    <property type="match status" value="1"/>
</dbReference>
<keyword evidence="3" id="KW-1185">Reference proteome</keyword>
<dbReference type="NCBIfam" id="NF041278">
    <property type="entry name" value="CmcJ_NvfI_EfuI"/>
    <property type="match status" value="1"/>
</dbReference>
<accession>A0AAW1PSU2</accession>
<evidence type="ECO:0000313" key="2">
    <source>
        <dbReference type="EMBL" id="KAK9811501.1"/>
    </source>
</evidence>
<evidence type="ECO:0000313" key="3">
    <source>
        <dbReference type="Proteomes" id="UP001489004"/>
    </source>
</evidence>
<protein>
    <recommendedName>
        <fullName evidence="4">Methyltransferase</fullName>
    </recommendedName>
</protein>
<evidence type="ECO:0008006" key="4">
    <source>
        <dbReference type="Google" id="ProtNLM"/>
    </source>
</evidence>
<dbReference type="AlphaFoldDB" id="A0AAW1PSU2"/>
<proteinExistence type="inferred from homology"/>
<evidence type="ECO:0000256" key="1">
    <source>
        <dbReference type="ARBA" id="ARBA00023604"/>
    </source>
</evidence>
<gene>
    <name evidence="2" type="ORF">WJX72_004881</name>
</gene>
<sequence length="290" mass="32812">MPAQSAAQTTGTVNYIRPPPEGEELFLYVYEKPENVQKLTNIEHVETDVQVTDLRSAAGPFSLEHNGFQLVKLSVPADINWDDQQEVESRYWPVAEKLLKQVTGATRVHFFDSTVRRGQVKIRQRDDSVAPAPGQPVPQVHVDYTTKSGPERLRAVLPEDAERLSKTPFAVIQVWRPLRGPVQHSPLGMIDASTVAKEDLLQHALKFPQRTGYIYGVAPNPDHRWYYAKGMNTDEAYVFVCYDSRSGRARFTPHTGFIDHAAPAEETPRESIEIRAYCFWENEPAQEVAL</sequence>
<dbReference type="InterPro" id="IPR044053">
    <property type="entry name" value="AsaB-like"/>
</dbReference>